<dbReference type="InterPro" id="IPR006059">
    <property type="entry name" value="SBP"/>
</dbReference>
<accession>A0A1H1JKW0</accession>
<dbReference type="SUPFAM" id="SSF53850">
    <property type="entry name" value="Periplasmic binding protein-like II"/>
    <property type="match status" value="1"/>
</dbReference>
<dbReference type="AlphaFoldDB" id="A0A1H1JKW0"/>
<feature type="chain" id="PRO_5010241753" evidence="3">
    <location>
        <begin position="25"/>
        <end position="403"/>
    </location>
</feature>
<dbReference type="CDD" id="cd13585">
    <property type="entry name" value="PBP2_TMBP_like"/>
    <property type="match status" value="1"/>
</dbReference>
<evidence type="ECO:0000313" key="5">
    <source>
        <dbReference type="Proteomes" id="UP000183487"/>
    </source>
</evidence>
<dbReference type="Pfam" id="PF01547">
    <property type="entry name" value="SBP_bac_1"/>
    <property type="match status" value="1"/>
</dbReference>
<dbReference type="Proteomes" id="UP000183487">
    <property type="component" value="Unassembled WGS sequence"/>
</dbReference>
<dbReference type="RefSeq" id="WP_074771956.1">
    <property type="nucleotide sequence ID" value="NZ_FNKP01000003.1"/>
</dbReference>
<dbReference type="PANTHER" id="PTHR43649">
    <property type="entry name" value="ARABINOSE-BINDING PROTEIN-RELATED"/>
    <property type="match status" value="1"/>
</dbReference>
<dbReference type="OrthoDB" id="4393730at2"/>
<dbReference type="PANTHER" id="PTHR43649:SF12">
    <property type="entry name" value="DIACETYLCHITOBIOSE BINDING PROTEIN DASA"/>
    <property type="match status" value="1"/>
</dbReference>
<reference evidence="5" key="1">
    <citation type="submission" date="2016-10" db="EMBL/GenBank/DDBJ databases">
        <authorList>
            <person name="Varghese N."/>
        </authorList>
    </citation>
    <scope>NUCLEOTIDE SEQUENCE [LARGE SCALE GENOMIC DNA]</scope>
    <source>
        <strain evidence="5">GAS106B</strain>
    </source>
</reference>
<dbReference type="GO" id="GO:0042597">
    <property type="term" value="C:periplasmic space"/>
    <property type="evidence" value="ECO:0007669"/>
    <property type="project" value="UniProtKB-SubCell"/>
</dbReference>
<name>A0A1H1JKW0_9BURK</name>
<dbReference type="EMBL" id="FNKP01000003">
    <property type="protein sequence ID" value="SDR50604.1"/>
    <property type="molecule type" value="Genomic_DNA"/>
</dbReference>
<protein>
    <submittedName>
        <fullName evidence="4">Carbohydrate ABC transporter substrate-binding protein, CUT1 family</fullName>
    </submittedName>
</protein>
<comment type="similarity">
    <text evidence="2">Belongs to the bacterial solute-binding protein 1 family.</text>
</comment>
<gene>
    <name evidence="4" type="ORF">SAMN05443245_6708</name>
</gene>
<evidence type="ECO:0000256" key="3">
    <source>
        <dbReference type="SAM" id="SignalP"/>
    </source>
</evidence>
<evidence type="ECO:0000256" key="2">
    <source>
        <dbReference type="ARBA" id="ARBA00008520"/>
    </source>
</evidence>
<feature type="signal peptide" evidence="3">
    <location>
        <begin position="1"/>
        <end position="24"/>
    </location>
</feature>
<sequence>MKKLLAASAALGLAFSLSCTALHAATLSVWAVDEPDNYTEKMAQEFAKLHPDVHLQIRKVGFAALNDETMRAVMSGSMPDVVPIDNPNTAMFASKNALLDLTPYLAKSKVIDAKQIFPGPLKNASWNGKVYAIPRGTNTLALYYNEDMFKAAGLDPNHPPQTWDELYADAKKLTNAQKNVYGLAFSAINNEEGVFQFLPFIQATGADWDKLNDPGAARAATFWQKLMDAKVASPDTLTHTQSEAAATFINGNAAMDIDGPWELNAVEKGAKFKWRVALLPTEKAGGARASALGEQNHAILRGAKDPDVAFQFLEYMYSQRGRNWNDFGMLPPSKDTNTVNPKWPQAYKAFNEQMEYARARGPNPQWPKVSKAISDAMQSVLTHQAAPAQAMTTAGQTVQGVAH</sequence>
<dbReference type="Gene3D" id="3.40.190.10">
    <property type="entry name" value="Periplasmic binding protein-like II"/>
    <property type="match status" value="2"/>
</dbReference>
<keyword evidence="3" id="KW-0732">Signal</keyword>
<keyword evidence="5" id="KW-1185">Reference proteome</keyword>
<evidence type="ECO:0000256" key="1">
    <source>
        <dbReference type="ARBA" id="ARBA00004418"/>
    </source>
</evidence>
<evidence type="ECO:0000313" key="4">
    <source>
        <dbReference type="EMBL" id="SDR50604.1"/>
    </source>
</evidence>
<organism evidence="4 5">
    <name type="scientific">Paraburkholderia fungorum</name>
    <dbReference type="NCBI Taxonomy" id="134537"/>
    <lineage>
        <taxon>Bacteria</taxon>
        <taxon>Pseudomonadati</taxon>
        <taxon>Pseudomonadota</taxon>
        <taxon>Betaproteobacteria</taxon>
        <taxon>Burkholderiales</taxon>
        <taxon>Burkholderiaceae</taxon>
        <taxon>Paraburkholderia</taxon>
    </lineage>
</organism>
<dbReference type="InterPro" id="IPR050490">
    <property type="entry name" value="Bact_solute-bd_prot1"/>
</dbReference>
<proteinExistence type="inferred from homology"/>
<comment type="subcellular location">
    <subcellularLocation>
        <location evidence="1">Periplasm</location>
    </subcellularLocation>
</comment>
<dbReference type="PROSITE" id="PS51257">
    <property type="entry name" value="PROKAR_LIPOPROTEIN"/>
    <property type="match status" value="1"/>
</dbReference>